<evidence type="ECO:0000313" key="3">
    <source>
        <dbReference type="Proteomes" id="UP000053157"/>
    </source>
</evidence>
<sequence>MPSTRYGDAPQTALGFLPVLAANVLPLVGVVWFGWNPETLVTVYAFELLILLPLAGVKALFAGKPPASDRESGVFSVSESDLVSKRGSVIVHDRLPPIYPRNVPFAAAVVAGGVWVGFFVLAPVSEVVAILGILGRPEALLSVVALVVGQVVETTHTYFRSGRYAELSPYAVVEIPARQGFFLALFLFVVSVAGVTSVLVAFVVVKVFVEWSGLRAERGGGGRLTGWLSGPDSDTTVHPIDVPTEQPSATVDVDRRSAVAAAVWQTATTTGPFYFGFATVVWLGVPAFLGDGAPSMSLWVASGLAAFFLLGLMLAGDIVEAVLMNRWTTYNRIGNHLVVYDRLTDEPQWTTPVSELRDAAVVETRPSDRHFGTRTITVTTG</sequence>
<feature type="transmembrane region" description="Helical" evidence="1">
    <location>
        <begin position="105"/>
        <end position="133"/>
    </location>
</feature>
<dbReference type="Pfam" id="PF20108">
    <property type="entry name" value="DUF6498"/>
    <property type="match status" value="1"/>
</dbReference>
<proteinExistence type="predicted"/>
<keyword evidence="1" id="KW-1133">Transmembrane helix</keyword>
<feature type="transmembrane region" description="Helical" evidence="1">
    <location>
        <begin position="296"/>
        <end position="316"/>
    </location>
</feature>
<evidence type="ECO:0000256" key="1">
    <source>
        <dbReference type="SAM" id="Phobius"/>
    </source>
</evidence>
<dbReference type="AlphaFoldDB" id="A0A0W1RFR9"/>
<gene>
    <name evidence="2" type="ORF">AUR66_20030</name>
</gene>
<organism evidence="2 3">
    <name type="scientific">Haloferax profundi</name>
    <dbReference type="NCBI Taxonomy" id="1544718"/>
    <lineage>
        <taxon>Archaea</taxon>
        <taxon>Methanobacteriati</taxon>
        <taxon>Methanobacteriota</taxon>
        <taxon>Stenosarchaea group</taxon>
        <taxon>Halobacteria</taxon>
        <taxon>Halobacteriales</taxon>
        <taxon>Haloferacaceae</taxon>
        <taxon>Haloferax</taxon>
    </lineage>
</organism>
<dbReference type="InterPro" id="IPR045466">
    <property type="entry name" value="DUF6498"/>
</dbReference>
<dbReference type="RefSeq" id="WP_058573593.1">
    <property type="nucleotide sequence ID" value="NZ_LOPV01000649.1"/>
</dbReference>
<reference evidence="2 3" key="1">
    <citation type="submission" date="2015-12" db="EMBL/GenBank/DDBJ databases">
        <title>Haloferax profundi sp. nov. isolated from the Discovery deep brine-seawater interface in the Red Sea.</title>
        <authorList>
            <person name="Zhang G."/>
            <person name="Stingl U."/>
            <person name="Rashid M."/>
        </authorList>
    </citation>
    <scope>NUCLEOTIDE SEQUENCE [LARGE SCALE GENOMIC DNA]</scope>
    <source>
        <strain evidence="2 3">SB29</strain>
    </source>
</reference>
<dbReference type="Proteomes" id="UP000053157">
    <property type="component" value="Unassembled WGS sequence"/>
</dbReference>
<accession>A0A0W1RFR9</accession>
<keyword evidence="1" id="KW-0812">Transmembrane</keyword>
<keyword evidence="3" id="KW-1185">Reference proteome</keyword>
<dbReference type="EMBL" id="LOPV01000649">
    <property type="protein sequence ID" value="KTG11508.1"/>
    <property type="molecule type" value="Genomic_DNA"/>
</dbReference>
<protein>
    <submittedName>
        <fullName evidence="2">Uncharacterized protein</fullName>
    </submittedName>
</protein>
<feature type="transmembrane region" description="Helical" evidence="1">
    <location>
        <begin position="180"/>
        <end position="205"/>
    </location>
</feature>
<feature type="transmembrane region" description="Helical" evidence="1">
    <location>
        <begin position="273"/>
        <end position="289"/>
    </location>
</feature>
<name>A0A0W1RFR9_9EURY</name>
<comment type="caution">
    <text evidence="2">The sequence shown here is derived from an EMBL/GenBank/DDBJ whole genome shotgun (WGS) entry which is preliminary data.</text>
</comment>
<feature type="transmembrane region" description="Helical" evidence="1">
    <location>
        <begin position="41"/>
        <end position="61"/>
    </location>
</feature>
<feature type="non-terminal residue" evidence="2">
    <location>
        <position position="381"/>
    </location>
</feature>
<evidence type="ECO:0000313" key="2">
    <source>
        <dbReference type="EMBL" id="KTG11508.1"/>
    </source>
</evidence>
<dbReference type="OrthoDB" id="169315at2157"/>
<keyword evidence="1" id="KW-0472">Membrane</keyword>
<feature type="transmembrane region" description="Helical" evidence="1">
    <location>
        <begin position="12"/>
        <end position="35"/>
    </location>
</feature>